<protein>
    <recommendedName>
        <fullName evidence="3">DUF3509 domain-containing protein</fullName>
    </recommendedName>
</protein>
<evidence type="ECO:0000313" key="1">
    <source>
        <dbReference type="EMBL" id="SIQ46398.1"/>
    </source>
</evidence>
<dbReference type="AlphaFoldDB" id="A0A1N6SZ49"/>
<name>A0A1N6SZ49_9PSED</name>
<organism evidence="1 2">
    <name type="scientific">Pseudomonas flexibilis</name>
    <dbReference type="NCBI Taxonomy" id="706570"/>
    <lineage>
        <taxon>Bacteria</taxon>
        <taxon>Pseudomonadati</taxon>
        <taxon>Pseudomonadota</taxon>
        <taxon>Gammaproteobacteria</taxon>
        <taxon>Pseudomonadales</taxon>
        <taxon>Pseudomonadaceae</taxon>
        <taxon>Pseudomonas</taxon>
    </lineage>
</organism>
<dbReference type="EMBL" id="FTMC01000006">
    <property type="protein sequence ID" value="SIQ46398.1"/>
    <property type="molecule type" value="Genomic_DNA"/>
</dbReference>
<dbReference type="InterPro" id="IPR021898">
    <property type="entry name" value="DUF3509"/>
</dbReference>
<evidence type="ECO:0008006" key="3">
    <source>
        <dbReference type="Google" id="ProtNLM"/>
    </source>
</evidence>
<dbReference type="RefSeq" id="WP_076380850.1">
    <property type="nucleotide sequence ID" value="NZ_FTMC01000006.1"/>
</dbReference>
<gene>
    <name evidence="1" type="ORF">SAMN05421672_106177</name>
</gene>
<dbReference type="Pfam" id="PF12021">
    <property type="entry name" value="DUF3509"/>
    <property type="match status" value="1"/>
</dbReference>
<sequence>MFDPYRYLRLAFADDFRVCFSPQRADGSRLLVLCDRQNRLIRRRLSARELQDPDALRRLIRSIRFGIAVERGQALLWLIRTDAVDRNACSARDPARRRVNRRP</sequence>
<accession>A0A1N6SZ49</accession>
<reference evidence="1 2" key="1">
    <citation type="submission" date="2017-01" db="EMBL/GenBank/DDBJ databases">
        <authorList>
            <person name="Mah S.A."/>
            <person name="Swanson W.J."/>
            <person name="Moy G.W."/>
            <person name="Vacquier V.D."/>
        </authorList>
    </citation>
    <scope>NUCLEOTIDE SEQUENCE [LARGE SCALE GENOMIC DNA]</scope>
    <source>
        <strain evidence="1 2">ATCC 29606</strain>
    </source>
</reference>
<proteinExistence type="predicted"/>
<evidence type="ECO:0000313" key="2">
    <source>
        <dbReference type="Proteomes" id="UP000186079"/>
    </source>
</evidence>
<dbReference type="Proteomes" id="UP000186079">
    <property type="component" value="Unassembled WGS sequence"/>
</dbReference>